<keyword evidence="6" id="KW-0645">Protease</keyword>
<keyword evidence="1" id="KW-0547">Nucleotide-binding</keyword>
<dbReference type="InterPro" id="IPR019489">
    <property type="entry name" value="Clp_ATPase_C"/>
</dbReference>
<evidence type="ECO:0000256" key="2">
    <source>
        <dbReference type="ARBA" id="ARBA00022840"/>
    </source>
</evidence>
<sequence length="537" mass="57425">MIRRATILGTRGYIKRAIDTESRAWHNPATAWPSSSGGSISPRALVAHLDSFVVGQERAKKVLAVAVFNHYSRIRALLHASIGTGGDDLPRWPPMNVSDVPPVQPHPHRAPYEYPERQIPPHQRISPADTFTPFEKSNVLLIGPTGSGKTLLARTLAKVLDVPFAMSDATAFTQAGYVGEDAEMCIHRLLQAANWDPIRASTGIVCIDEADKISRKSAGGNGTGGRDVGGEGVQQALLRMIEGATVTVHAKGASDPAAPPGPTGSSQGMPMGPDIVPGRGSAGGMSGPKSETYQVDTSNVLFILSGAFVGLDKSIGFGAPLASETESKDGFMPFFTSNEKNDEVAVLDLVEPGDLIQFGYIPEFISRLPCVTALRPLTVPDMLRVLTEVRGALVKQYESLFAGSGVEIRFTSGALREICERAIARGMGARGLRAVMESVLLDCMYDVPGSGVRYVLIDIATVKGERPAGYWSRGQATQFYSTLAAEEALAETTSSDGGSNETDPESEELALELAERERERERNVKGRRRVIGGGQIP</sequence>
<keyword evidence="2 6" id="KW-0067">ATP-binding</keyword>
<comment type="caution">
    <text evidence="6">The sequence shown here is derived from an EMBL/GenBank/DDBJ whole genome shotgun (WGS) entry which is preliminary data.</text>
</comment>
<feature type="domain" description="Clp ATPase C-terminal" evidence="5">
    <location>
        <begin position="377"/>
        <end position="469"/>
    </location>
</feature>
<reference evidence="6 7" key="1">
    <citation type="journal article" date="2019" name="Fungal Biol. Biotechnol.">
        <title>Draft genome sequence of fastidious pathogen Ceratobasidium theobromae, which causes vascular-streak dieback in Theobroma cacao.</title>
        <authorList>
            <person name="Ali S.S."/>
            <person name="Asman A."/>
            <person name="Shao J."/>
            <person name="Firmansyah A.P."/>
            <person name="Susilo A.W."/>
            <person name="Rosmana A."/>
            <person name="McMahon P."/>
            <person name="Junaid M."/>
            <person name="Guest D."/>
            <person name="Kheng T.Y."/>
            <person name="Meinhardt L.W."/>
            <person name="Bailey B.A."/>
        </authorList>
    </citation>
    <scope>NUCLEOTIDE SEQUENCE [LARGE SCALE GENOMIC DNA]</scope>
    <source>
        <strain evidence="6 7">CT2</strain>
    </source>
</reference>
<name>A0A5N5QI37_9AGAM</name>
<evidence type="ECO:0000259" key="4">
    <source>
        <dbReference type="SMART" id="SM00382"/>
    </source>
</evidence>
<keyword evidence="7" id="KW-1185">Reference proteome</keyword>
<dbReference type="EMBL" id="SSOP01000111">
    <property type="protein sequence ID" value="KAB5591324.1"/>
    <property type="molecule type" value="Genomic_DNA"/>
</dbReference>
<dbReference type="SUPFAM" id="SSF52540">
    <property type="entry name" value="P-loop containing nucleoside triphosphate hydrolases"/>
    <property type="match status" value="1"/>
</dbReference>
<feature type="region of interest" description="Disordered" evidence="3">
    <location>
        <begin position="489"/>
        <end position="537"/>
    </location>
</feature>
<dbReference type="AlphaFoldDB" id="A0A5N5QI37"/>
<dbReference type="OrthoDB" id="1721884at2759"/>
<dbReference type="FunFam" id="1.10.8.60:FF:000138">
    <property type="entry name" value="ATP-dependent Clp protease ATP-binding subunit ClpX"/>
    <property type="match status" value="1"/>
</dbReference>
<keyword evidence="6" id="KW-0378">Hydrolase</keyword>
<dbReference type="Pfam" id="PF10431">
    <property type="entry name" value="ClpB_D2-small"/>
    <property type="match status" value="1"/>
</dbReference>
<feature type="region of interest" description="Disordered" evidence="3">
    <location>
        <begin position="251"/>
        <end position="290"/>
    </location>
</feature>
<dbReference type="Pfam" id="PF07724">
    <property type="entry name" value="AAA_2"/>
    <property type="match status" value="1"/>
</dbReference>
<dbReference type="GO" id="GO:0005524">
    <property type="term" value="F:ATP binding"/>
    <property type="evidence" value="ECO:0007669"/>
    <property type="project" value="UniProtKB-KW"/>
</dbReference>
<proteinExistence type="predicted"/>
<dbReference type="GO" id="GO:0005759">
    <property type="term" value="C:mitochondrial matrix"/>
    <property type="evidence" value="ECO:0007669"/>
    <property type="project" value="TreeGrafter"/>
</dbReference>
<dbReference type="InterPro" id="IPR050052">
    <property type="entry name" value="ATP-dep_Clp_protease_ClpX"/>
</dbReference>
<dbReference type="Gene3D" id="1.10.8.60">
    <property type="match status" value="1"/>
</dbReference>
<organism evidence="6 7">
    <name type="scientific">Ceratobasidium theobromae</name>
    <dbReference type="NCBI Taxonomy" id="1582974"/>
    <lineage>
        <taxon>Eukaryota</taxon>
        <taxon>Fungi</taxon>
        <taxon>Dikarya</taxon>
        <taxon>Basidiomycota</taxon>
        <taxon>Agaricomycotina</taxon>
        <taxon>Agaricomycetes</taxon>
        <taxon>Cantharellales</taxon>
        <taxon>Ceratobasidiaceae</taxon>
        <taxon>Ceratobasidium</taxon>
    </lineage>
</organism>
<dbReference type="GO" id="GO:0016887">
    <property type="term" value="F:ATP hydrolysis activity"/>
    <property type="evidence" value="ECO:0007669"/>
    <property type="project" value="InterPro"/>
</dbReference>
<gene>
    <name evidence="6" type="ORF">CTheo_5240</name>
</gene>
<feature type="domain" description="AAA+ ATPase" evidence="4">
    <location>
        <begin position="135"/>
        <end position="321"/>
    </location>
</feature>
<evidence type="ECO:0000256" key="3">
    <source>
        <dbReference type="SAM" id="MobiDB-lite"/>
    </source>
</evidence>
<dbReference type="InterPro" id="IPR027417">
    <property type="entry name" value="P-loop_NTPase"/>
</dbReference>
<dbReference type="Gene3D" id="3.40.50.300">
    <property type="entry name" value="P-loop containing nucleotide triphosphate hydrolases"/>
    <property type="match status" value="1"/>
</dbReference>
<dbReference type="GO" id="GO:0008233">
    <property type="term" value="F:peptidase activity"/>
    <property type="evidence" value="ECO:0007669"/>
    <property type="project" value="UniProtKB-KW"/>
</dbReference>
<dbReference type="Proteomes" id="UP000383932">
    <property type="component" value="Unassembled WGS sequence"/>
</dbReference>
<evidence type="ECO:0000256" key="1">
    <source>
        <dbReference type="ARBA" id="ARBA00022741"/>
    </source>
</evidence>
<dbReference type="GO" id="GO:0051603">
    <property type="term" value="P:proteolysis involved in protein catabolic process"/>
    <property type="evidence" value="ECO:0007669"/>
    <property type="project" value="TreeGrafter"/>
</dbReference>
<accession>A0A5N5QI37</accession>
<dbReference type="PANTHER" id="PTHR48102">
    <property type="entry name" value="ATP-DEPENDENT CLP PROTEASE ATP-BINDING SUBUNIT CLPX-LIKE, MITOCHONDRIAL-RELATED"/>
    <property type="match status" value="1"/>
</dbReference>
<dbReference type="SMART" id="SM01086">
    <property type="entry name" value="ClpB_D2-small"/>
    <property type="match status" value="1"/>
</dbReference>
<evidence type="ECO:0000313" key="7">
    <source>
        <dbReference type="Proteomes" id="UP000383932"/>
    </source>
</evidence>
<dbReference type="InterPro" id="IPR003959">
    <property type="entry name" value="ATPase_AAA_core"/>
</dbReference>
<dbReference type="PANTHER" id="PTHR48102:SF7">
    <property type="entry name" value="ATP-DEPENDENT CLP PROTEASE ATP-BINDING SUBUNIT CLPX-LIKE, MITOCHONDRIAL"/>
    <property type="match status" value="1"/>
</dbReference>
<feature type="compositionally biased region" description="Basic and acidic residues" evidence="3">
    <location>
        <begin position="513"/>
        <end position="524"/>
    </location>
</feature>
<protein>
    <submittedName>
        <fullName evidence="6">ATP-dependent Clp protease ATP-binding subunit ClpX</fullName>
    </submittedName>
</protein>
<evidence type="ECO:0000313" key="6">
    <source>
        <dbReference type="EMBL" id="KAB5591324.1"/>
    </source>
</evidence>
<evidence type="ECO:0000259" key="5">
    <source>
        <dbReference type="SMART" id="SM01086"/>
    </source>
</evidence>
<dbReference type="InterPro" id="IPR003593">
    <property type="entry name" value="AAA+_ATPase"/>
</dbReference>
<dbReference type="SMART" id="SM00382">
    <property type="entry name" value="AAA"/>
    <property type="match status" value="1"/>
</dbReference>